<comment type="caution">
    <text evidence="2">The sequence shown here is derived from an EMBL/GenBank/DDBJ whole genome shotgun (WGS) entry which is preliminary data.</text>
</comment>
<evidence type="ECO:0000259" key="1">
    <source>
        <dbReference type="PROSITE" id="PS51278"/>
    </source>
</evidence>
<dbReference type="InterPro" id="IPR017932">
    <property type="entry name" value="GATase_2_dom"/>
</dbReference>
<dbReference type="InterPro" id="IPR029055">
    <property type="entry name" value="Ntn_hydrolases_N"/>
</dbReference>
<dbReference type="EMBL" id="AOHS01000065">
    <property type="protein sequence ID" value="ELY22951.1"/>
    <property type="molecule type" value="Genomic_DNA"/>
</dbReference>
<protein>
    <submittedName>
        <fullName evidence="2">Glutamine amidotransferase</fullName>
    </submittedName>
</protein>
<keyword evidence="2" id="KW-0315">Glutamine amidotransferase</keyword>
<dbReference type="GO" id="GO:0016740">
    <property type="term" value="F:transferase activity"/>
    <property type="evidence" value="ECO:0007669"/>
    <property type="project" value="UniProtKB-KW"/>
</dbReference>
<organism evidence="2 3">
    <name type="scientific">Natrialba magadii (strain ATCC 43099 / DSM 3394 / CCM 3739 / CIP 104546 / IAM 13178 / JCM 8861 / NBRC 102185 / NCIMB 2190 / MS3)</name>
    <name type="common">Natronobacterium magadii</name>
    <dbReference type="NCBI Taxonomy" id="547559"/>
    <lineage>
        <taxon>Archaea</taxon>
        <taxon>Methanobacteriati</taxon>
        <taxon>Methanobacteriota</taxon>
        <taxon>Stenosarchaea group</taxon>
        <taxon>Halobacteria</taxon>
        <taxon>Halobacteriales</taxon>
        <taxon>Natrialbaceae</taxon>
        <taxon>Natrialba</taxon>
    </lineage>
</organism>
<dbReference type="CDD" id="cd00352">
    <property type="entry name" value="Gn_AT_II"/>
    <property type="match status" value="1"/>
</dbReference>
<dbReference type="Proteomes" id="UP000011543">
    <property type="component" value="Unassembled WGS sequence"/>
</dbReference>
<reference evidence="2 3" key="1">
    <citation type="journal article" date="2014" name="PLoS Genet.">
        <title>Phylogenetically driven sequencing of extremely halophilic archaea reveals strategies for static and dynamic osmo-response.</title>
        <authorList>
            <person name="Becker E.A."/>
            <person name="Seitzer P.M."/>
            <person name="Tritt A."/>
            <person name="Larsen D."/>
            <person name="Krusor M."/>
            <person name="Yao A.I."/>
            <person name="Wu D."/>
            <person name="Madern D."/>
            <person name="Eisen J.A."/>
            <person name="Darling A.E."/>
            <person name="Facciotti M.T."/>
        </authorList>
    </citation>
    <scope>NUCLEOTIDE SEQUENCE [LARGE SCALE GENOMIC DNA]</scope>
    <source>
        <strain evidence="3">ATCC 43099 / DSM 3394 / CCM 3739 / CIP 104546 / IAM 13178 / JCM 8861 / NBRC 102185 / NCIMB 2190 / MS3</strain>
    </source>
</reference>
<keyword evidence="2" id="KW-0808">Transferase</keyword>
<dbReference type="Gene3D" id="3.60.20.10">
    <property type="entry name" value="Glutamine Phosphoribosylpyrophosphate, subunit 1, domain 1"/>
    <property type="match status" value="1"/>
</dbReference>
<dbReference type="AlphaFoldDB" id="L9UE72"/>
<dbReference type="PATRIC" id="fig|547559.17.peg.4113"/>
<accession>L9UE72</accession>
<dbReference type="PROSITE" id="PS51278">
    <property type="entry name" value="GATASE_TYPE_2"/>
    <property type="match status" value="1"/>
</dbReference>
<evidence type="ECO:0000313" key="3">
    <source>
        <dbReference type="Proteomes" id="UP000011543"/>
    </source>
</evidence>
<feature type="domain" description="Glutamine amidotransferase type-2" evidence="1">
    <location>
        <begin position="1"/>
        <end position="188"/>
    </location>
</feature>
<sequence>MSIYRGDDAPERAVAACQQNEQRSGGHSWGVAVAVDGELHRERGVGAMPIDAVDALPEADVALGHTRFATRGEISLRNAHPFEVRDRDGEPVAMLAHNGTWLSAPDVDDRADSWYMARLMESIYCAEPARPFEEIVRATGETTGETMTVLHRDGSAYTYSGRYEITEDDHCVRSSGGTPIPDGVVTKI</sequence>
<dbReference type="SUPFAM" id="SSF56235">
    <property type="entry name" value="N-terminal nucleophile aminohydrolases (Ntn hydrolases)"/>
    <property type="match status" value="1"/>
</dbReference>
<gene>
    <name evidence="2" type="ORF">C500_20845</name>
</gene>
<proteinExistence type="predicted"/>
<name>L9UE72_NATMM</name>
<evidence type="ECO:0000313" key="2">
    <source>
        <dbReference type="EMBL" id="ELY22951.1"/>
    </source>
</evidence>